<dbReference type="HOGENOM" id="CLU_056714_0_1_14"/>
<dbReference type="Gene3D" id="1.20.1440.20">
    <property type="entry name" value="LemA-like domain"/>
    <property type="match status" value="1"/>
</dbReference>
<proteinExistence type="inferred from homology"/>
<keyword evidence="3 6" id="KW-0812">Transmembrane</keyword>
<protein>
    <recommendedName>
        <fullName evidence="9">LemA family protein</fullName>
    </recommendedName>
</protein>
<evidence type="ECO:0000256" key="5">
    <source>
        <dbReference type="ARBA" id="ARBA00023136"/>
    </source>
</evidence>
<accession>U4KMV0</accession>
<evidence type="ECO:0000256" key="6">
    <source>
        <dbReference type="SAM" id="Phobius"/>
    </source>
</evidence>
<name>U4KMV0_9MOLU</name>
<evidence type="ECO:0000313" key="8">
    <source>
        <dbReference type="Proteomes" id="UP000032737"/>
    </source>
</evidence>
<evidence type="ECO:0000256" key="2">
    <source>
        <dbReference type="ARBA" id="ARBA00008854"/>
    </source>
</evidence>
<dbReference type="OrthoDB" id="9804152at2"/>
<keyword evidence="8" id="KW-1185">Reference proteome</keyword>
<dbReference type="SUPFAM" id="SSF140478">
    <property type="entry name" value="LemA-like"/>
    <property type="match status" value="1"/>
</dbReference>
<keyword evidence="4 6" id="KW-1133">Transmembrane helix</keyword>
<comment type="subcellular location">
    <subcellularLocation>
        <location evidence="1">Membrane</location>
        <topology evidence="1">Single-pass membrane protein</topology>
    </subcellularLocation>
</comment>
<feature type="transmembrane region" description="Helical" evidence="6">
    <location>
        <begin position="6"/>
        <end position="30"/>
    </location>
</feature>
<dbReference type="GO" id="GO:0016020">
    <property type="term" value="C:membrane"/>
    <property type="evidence" value="ECO:0007669"/>
    <property type="project" value="UniProtKB-SubCell"/>
</dbReference>
<evidence type="ECO:0000256" key="1">
    <source>
        <dbReference type="ARBA" id="ARBA00004167"/>
    </source>
</evidence>
<evidence type="ECO:0008006" key="9">
    <source>
        <dbReference type="Google" id="ProtNLM"/>
    </source>
</evidence>
<reference evidence="7 8" key="1">
    <citation type="journal article" date="2013" name="J. Mol. Microbiol. Biotechnol.">
        <title>Analysis of the Complete Genomes of Acholeplasma brassicae , A. palmae and A. laidlawii and Their Comparison to the Obligate Parasites from ' Candidatus Phytoplasma'.</title>
        <authorList>
            <person name="Kube M."/>
            <person name="Siewert C."/>
            <person name="Migdoll A.M."/>
            <person name="Duduk B."/>
            <person name="Holz S."/>
            <person name="Rabus R."/>
            <person name="Seemuller E."/>
            <person name="Mitrovic J."/>
            <person name="Muller I."/>
            <person name="Buttner C."/>
            <person name="Reinhardt R."/>
        </authorList>
    </citation>
    <scope>NUCLEOTIDE SEQUENCE [LARGE SCALE GENOMIC DNA]</scope>
    <source>
        <strain evidence="8">0502</strain>
    </source>
</reference>
<keyword evidence="5 6" id="KW-0472">Membrane</keyword>
<evidence type="ECO:0000256" key="3">
    <source>
        <dbReference type="ARBA" id="ARBA00022692"/>
    </source>
</evidence>
<dbReference type="PANTHER" id="PTHR34478:SF2">
    <property type="entry name" value="MEMBRANE PROTEIN"/>
    <property type="match status" value="1"/>
</dbReference>
<sequence length="197" mass="22178">MKTTKYVLIASVSLILIVSLILGIMSVSYYNRLVSLDENINESYAQVYNRLEQRHDTITQMVSTVSGLQEHEQAIYELILEARTKYLAASASNDVDALAEADALESQAITQLLVVIEDNPNLSVSSAFNGLLDTIYVLESSLSVARRDYNNDVASYNRTVRRFPGNIYQNIYSFESNLSYWRINEGVDEVPNIDFGD</sequence>
<dbReference type="InterPro" id="IPR007156">
    <property type="entry name" value="MamQ_LemA"/>
</dbReference>
<organism evidence="7 8">
    <name type="scientific">Acholeplasma brassicae</name>
    <dbReference type="NCBI Taxonomy" id="61635"/>
    <lineage>
        <taxon>Bacteria</taxon>
        <taxon>Bacillati</taxon>
        <taxon>Mycoplasmatota</taxon>
        <taxon>Mollicutes</taxon>
        <taxon>Acholeplasmatales</taxon>
        <taxon>Acholeplasmataceae</taxon>
        <taxon>Acholeplasma</taxon>
    </lineage>
</organism>
<dbReference type="Pfam" id="PF04011">
    <property type="entry name" value="LemA"/>
    <property type="match status" value="1"/>
</dbReference>
<dbReference type="STRING" id="61635.BN85305460"/>
<dbReference type="KEGG" id="abra:BN85305460"/>
<dbReference type="PANTHER" id="PTHR34478">
    <property type="entry name" value="PROTEIN LEMA"/>
    <property type="match status" value="1"/>
</dbReference>
<dbReference type="Proteomes" id="UP000032737">
    <property type="component" value="Chromosome"/>
</dbReference>
<gene>
    <name evidence="7" type="ORF">BN85305460</name>
</gene>
<dbReference type="InterPro" id="IPR023353">
    <property type="entry name" value="LemA-like_dom_sf"/>
</dbReference>
<evidence type="ECO:0000256" key="4">
    <source>
        <dbReference type="ARBA" id="ARBA00022989"/>
    </source>
</evidence>
<dbReference type="AlphaFoldDB" id="U4KMV0"/>
<evidence type="ECO:0000313" key="7">
    <source>
        <dbReference type="EMBL" id="CCV65567.1"/>
    </source>
</evidence>
<comment type="similarity">
    <text evidence="2">Belongs to the LemA family.</text>
</comment>
<dbReference type="RefSeq" id="WP_030004424.1">
    <property type="nucleotide sequence ID" value="NC_022549.1"/>
</dbReference>
<dbReference type="EMBL" id="FO681348">
    <property type="protein sequence ID" value="CCV65567.1"/>
    <property type="molecule type" value="Genomic_DNA"/>
</dbReference>